<dbReference type="Proteomes" id="UP000886998">
    <property type="component" value="Unassembled WGS sequence"/>
</dbReference>
<reference evidence="1" key="1">
    <citation type="submission" date="2020-08" db="EMBL/GenBank/DDBJ databases">
        <title>Multicomponent nature underlies the extraordinary mechanical properties of spider dragline silk.</title>
        <authorList>
            <person name="Kono N."/>
            <person name="Nakamura H."/>
            <person name="Mori M."/>
            <person name="Yoshida Y."/>
            <person name="Ohtoshi R."/>
            <person name="Malay A.D."/>
            <person name="Moran D.A.P."/>
            <person name="Tomita M."/>
            <person name="Numata K."/>
            <person name="Arakawa K."/>
        </authorList>
    </citation>
    <scope>NUCLEOTIDE SEQUENCE</scope>
</reference>
<accession>A0A8X7CDU8</accession>
<evidence type="ECO:0000313" key="2">
    <source>
        <dbReference type="Proteomes" id="UP000886998"/>
    </source>
</evidence>
<protein>
    <submittedName>
        <fullName evidence="1">Uncharacterized protein</fullName>
    </submittedName>
</protein>
<dbReference type="EMBL" id="BMAV01016908">
    <property type="protein sequence ID" value="GFY68164.1"/>
    <property type="molecule type" value="Genomic_DNA"/>
</dbReference>
<comment type="caution">
    <text evidence="1">The sequence shown here is derived from an EMBL/GenBank/DDBJ whole genome shotgun (WGS) entry which is preliminary data.</text>
</comment>
<proteinExistence type="predicted"/>
<organism evidence="1 2">
    <name type="scientific">Trichonephila inaurata madagascariensis</name>
    <dbReference type="NCBI Taxonomy" id="2747483"/>
    <lineage>
        <taxon>Eukaryota</taxon>
        <taxon>Metazoa</taxon>
        <taxon>Ecdysozoa</taxon>
        <taxon>Arthropoda</taxon>
        <taxon>Chelicerata</taxon>
        <taxon>Arachnida</taxon>
        <taxon>Araneae</taxon>
        <taxon>Araneomorphae</taxon>
        <taxon>Entelegynae</taxon>
        <taxon>Araneoidea</taxon>
        <taxon>Nephilidae</taxon>
        <taxon>Trichonephila</taxon>
        <taxon>Trichonephila inaurata</taxon>
    </lineage>
</organism>
<dbReference type="AlphaFoldDB" id="A0A8X7CDU8"/>
<sequence>MGVHQGVVEEKVPNPSRGFDLKCPIFFFSKWILGWVRIICIKSACALEAGAWMIFYMLLCELLALMESDGVCGYQFLVDAIALGTED</sequence>
<evidence type="ECO:0000313" key="1">
    <source>
        <dbReference type="EMBL" id="GFY68164.1"/>
    </source>
</evidence>
<name>A0A8X7CDU8_9ARAC</name>
<gene>
    <name evidence="1" type="ORF">TNIN_287911</name>
</gene>
<keyword evidence="2" id="KW-1185">Reference proteome</keyword>